<protein>
    <submittedName>
        <fullName evidence="3">Uncharacterized protein</fullName>
    </submittedName>
</protein>
<dbReference type="AlphaFoldDB" id="A0A1Y5P2X9"/>
<reference evidence="3" key="1">
    <citation type="submission" date="2016-03" db="EMBL/GenBank/DDBJ databases">
        <authorList>
            <person name="Ploux O."/>
        </authorList>
    </citation>
    <scope>NUCLEOTIDE SEQUENCE</scope>
    <source>
        <strain evidence="3">UC1</strain>
    </source>
</reference>
<feature type="region of interest" description="Disordered" evidence="1">
    <location>
        <begin position="1"/>
        <end position="30"/>
    </location>
</feature>
<accession>A0A1Y5P2X9</accession>
<evidence type="ECO:0000256" key="2">
    <source>
        <dbReference type="SAM" id="Phobius"/>
    </source>
</evidence>
<feature type="region of interest" description="Disordered" evidence="1">
    <location>
        <begin position="59"/>
        <end position="115"/>
    </location>
</feature>
<name>A0A1Y5P2X9_9MICO</name>
<gene>
    <name evidence="3" type="ORF">MIPYR_30359</name>
</gene>
<keyword evidence="2" id="KW-1133">Transmembrane helix</keyword>
<feature type="compositionally biased region" description="Polar residues" evidence="1">
    <location>
        <begin position="79"/>
        <end position="90"/>
    </location>
</feature>
<organism evidence="3">
    <name type="scientific">uncultured Microbacterium sp</name>
    <dbReference type="NCBI Taxonomy" id="191216"/>
    <lineage>
        <taxon>Bacteria</taxon>
        <taxon>Bacillati</taxon>
        <taxon>Actinomycetota</taxon>
        <taxon>Actinomycetes</taxon>
        <taxon>Micrococcales</taxon>
        <taxon>Microbacteriaceae</taxon>
        <taxon>Microbacterium</taxon>
        <taxon>environmental samples</taxon>
    </lineage>
</organism>
<feature type="transmembrane region" description="Helical" evidence="2">
    <location>
        <begin position="134"/>
        <end position="155"/>
    </location>
</feature>
<sequence>MDAPRGSAESEESGELQRLRRRAYGPNPDIATDAVAQARLSELEAARRGERSSVIDAAAALQASGSEPVPVPVPLEGSRQASTSLSQPVTAVSGEHDPDGGSVTEADPAAVPAPDSERIDGVLSVTWWRRRRSLPWIIAAVAVLATAIGIALFVADGLRRPSPVAQLTPQGRPGSAVIRADDDVFVMYDLTIEDFVTYGSYGPLQIWGTTQVENKRCIAVVGDNHISVFECTAPTVDTIADFNIEPALIPPAPSGELSPYVRFVLHDDVVDVYRPNEPGEFYGSSPAT</sequence>
<dbReference type="RefSeq" id="WP_295576297.1">
    <property type="nucleotide sequence ID" value="NZ_FLQR01000007.1"/>
</dbReference>
<evidence type="ECO:0000256" key="1">
    <source>
        <dbReference type="SAM" id="MobiDB-lite"/>
    </source>
</evidence>
<dbReference type="EMBL" id="FLQR01000007">
    <property type="protein sequence ID" value="SBS73022.1"/>
    <property type="molecule type" value="Genomic_DNA"/>
</dbReference>
<evidence type="ECO:0000313" key="3">
    <source>
        <dbReference type="EMBL" id="SBS73022.1"/>
    </source>
</evidence>
<proteinExistence type="predicted"/>
<keyword evidence="2" id="KW-0472">Membrane</keyword>
<keyword evidence="2" id="KW-0812">Transmembrane</keyword>